<evidence type="ECO:0000313" key="2">
    <source>
        <dbReference type="EMBL" id="ETH32816.1"/>
    </source>
</evidence>
<evidence type="ECO:0000313" key="3">
    <source>
        <dbReference type="Proteomes" id="UP000018679"/>
    </source>
</evidence>
<proteinExistence type="predicted"/>
<keyword evidence="1" id="KW-0812">Transmembrane</keyword>
<gene>
    <name evidence="2" type="ORF">L566_1485</name>
</gene>
<dbReference type="Proteomes" id="UP000018679">
    <property type="component" value="Unassembled WGS sequence"/>
</dbReference>
<sequence>MNWEVGDFQFLKSGSDEPCIQPIESSQLGGNMEYVAVFSSLAILSILALLAKTIQSAGSETLVKISATVISSTFAFLLIIPIAFAMFMSLE</sequence>
<name>A0AAI9NGF3_BORPT</name>
<accession>A0AAI9NGF3</accession>
<dbReference type="AlphaFoldDB" id="A0AAI9NGF3"/>
<evidence type="ECO:0000256" key="1">
    <source>
        <dbReference type="SAM" id="Phobius"/>
    </source>
</evidence>
<protein>
    <submittedName>
        <fullName evidence="2">Uncharacterized protein</fullName>
    </submittedName>
</protein>
<organism evidence="2 3">
    <name type="scientific">Bordetella pertussis CHLA-26</name>
    <dbReference type="NCBI Taxonomy" id="1331284"/>
    <lineage>
        <taxon>Bacteria</taxon>
        <taxon>Pseudomonadati</taxon>
        <taxon>Pseudomonadota</taxon>
        <taxon>Betaproteobacteria</taxon>
        <taxon>Burkholderiales</taxon>
        <taxon>Alcaligenaceae</taxon>
        <taxon>Bordetella</taxon>
    </lineage>
</organism>
<feature type="transmembrane region" description="Helical" evidence="1">
    <location>
        <begin position="34"/>
        <end position="51"/>
    </location>
</feature>
<dbReference type="EMBL" id="AXSB02000005">
    <property type="protein sequence ID" value="ETH32816.1"/>
    <property type="molecule type" value="Genomic_DNA"/>
</dbReference>
<feature type="transmembrane region" description="Helical" evidence="1">
    <location>
        <begin position="63"/>
        <end position="88"/>
    </location>
</feature>
<comment type="caution">
    <text evidence="2">The sequence shown here is derived from an EMBL/GenBank/DDBJ whole genome shotgun (WGS) entry which is preliminary data.</text>
</comment>
<keyword evidence="1" id="KW-0472">Membrane</keyword>
<reference evidence="2 3" key="1">
    <citation type="journal article" date="2013" name="Genome Announc.">
        <title>Genome Sequences of 28 Bordetella pertussis U.S. Outbreak Strains Dating from 2010 to 2012.</title>
        <authorList>
            <person name="Harvill E.T."/>
            <person name="Goodfield L.L."/>
            <person name="Ivanov Y."/>
            <person name="Meyer J.A."/>
            <person name="Newth C."/>
            <person name="Cassiday P."/>
            <person name="Tondella M.L."/>
            <person name="Liao P."/>
            <person name="Zimmerman J."/>
            <person name="Meert K."/>
            <person name="Wessel D."/>
            <person name="Berger J."/>
            <person name="Dean J.M."/>
            <person name="Holubkov R."/>
            <person name="Burr J."/>
            <person name="Liu T."/>
            <person name="Brinkac L."/>
            <person name="Kim M."/>
            <person name="Losada L."/>
        </authorList>
    </citation>
    <scope>NUCLEOTIDE SEQUENCE [LARGE SCALE GENOMIC DNA]</scope>
    <source>
        <strain evidence="2 3">CHLA-26</strain>
    </source>
</reference>
<keyword evidence="1" id="KW-1133">Transmembrane helix</keyword>